<accession>A0A1X4NI82</accession>
<dbReference type="SUPFAM" id="SSF54909">
    <property type="entry name" value="Dimeric alpha+beta barrel"/>
    <property type="match status" value="1"/>
</dbReference>
<dbReference type="GO" id="GO:0043200">
    <property type="term" value="P:response to amino acid"/>
    <property type="evidence" value="ECO:0007669"/>
    <property type="project" value="TreeGrafter"/>
</dbReference>
<dbReference type="Pfam" id="PF01037">
    <property type="entry name" value="AsnC_trans_reg"/>
    <property type="match status" value="1"/>
</dbReference>
<dbReference type="PANTHER" id="PTHR30154:SF53">
    <property type="entry name" value="HTH-TYPE TRANSCRIPTIONAL REGULATOR LRPC"/>
    <property type="match status" value="1"/>
</dbReference>
<dbReference type="InterPro" id="IPR036390">
    <property type="entry name" value="WH_DNA-bd_sf"/>
</dbReference>
<dbReference type="SMART" id="SM00344">
    <property type="entry name" value="HTH_ASNC"/>
    <property type="match status" value="1"/>
</dbReference>
<gene>
    <name evidence="5" type="ORF">MGEO_15545</name>
</gene>
<dbReference type="Proteomes" id="UP000193926">
    <property type="component" value="Unassembled WGS sequence"/>
</dbReference>
<dbReference type="EMBL" id="JFKC01000018">
    <property type="protein sequence ID" value="OSQ47879.1"/>
    <property type="molecule type" value="Genomic_DNA"/>
</dbReference>
<evidence type="ECO:0000313" key="5">
    <source>
        <dbReference type="EMBL" id="OSQ47879.1"/>
    </source>
</evidence>
<dbReference type="InterPro" id="IPR019887">
    <property type="entry name" value="Tscrpt_reg_AsnC/Lrp_C"/>
</dbReference>
<evidence type="ECO:0000256" key="2">
    <source>
        <dbReference type="ARBA" id="ARBA00023125"/>
    </source>
</evidence>
<dbReference type="PANTHER" id="PTHR30154">
    <property type="entry name" value="LEUCINE-RESPONSIVE REGULATORY PROTEIN"/>
    <property type="match status" value="1"/>
</dbReference>
<protein>
    <submittedName>
        <fullName evidence="5">AsnC family transcriptional regulator</fullName>
    </submittedName>
</protein>
<feature type="domain" description="HTH asnC-type" evidence="4">
    <location>
        <begin position="5"/>
        <end position="66"/>
    </location>
</feature>
<name>A0A1X4NI82_9RHOB</name>
<keyword evidence="1" id="KW-0805">Transcription regulation</keyword>
<proteinExistence type="predicted"/>
<dbReference type="RefSeq" id="WP_085639880.1">
    <property type="nucleotide sequence ID" value="NZ_JFKC01000018.1"/>
</dbReference>
<dbReference type="InterPro" id="IPR011008">
    <property type="entry name" value="Dimeric_a/b-barrel"/>
</dbReference>
<sequence>MSVQIDETDAELIALLRRDARMPVAELARKLGLARTTVQTRIDRLLERGVIAGFTLRSGDALAAPIRATVLVSIAPRTGPGVLSRLRALPNVEAVFTVSGRVDLVVEISARTTQELDQALDDIAEAKGVQSSESFIHLSTKIDRRG</sequence>
<dbReference type="Pfam" id="PF13404">
    <property type="entry name" value="HTH_AsnC-type"/>
    <property type="match status" value="1"/>
</dbReference>
<keyword evidence="6" id="KW-1185">Reference proteome</keyword>
<dbReference type="AlphaFoldDB" id="A0A1X4NI82"/>
<dbReference type="STRING" id="1123756.MGEO_15545"/>
<dbReference type="GO" id="GO:0043565">
    <property type="term" value="F:sequence-specific DNA binding"/>
    <property type="evidence" value="ECO:0007669"/>
    <property type="project" value="InterPro"/>
</dbReference>
<evidence type="ECO:0000256" key="1">
    <source>
        <dbReference type="ARBA" id="ARBA00023015"/>
    </source>
</evidence>
<dbReference type="InterPro" id="IPR019888">
    <property type="entry name" value="Tscrpt_reg_AsnC-like"/>
</dbReference>
<dbReference type="Gene3D" id="3.30.70.920">
    <property type="match status" value="1"/>
</dbReference>
<evidence type="ECO:0000256" key="3">
    <source>
        <dbReference type="ARBA" id="ARBA00023163"/>
    </source>
</evidence>
<dbReference type="PRINTS" id="PR00033">
    <property type="entry name" value="HTHASNC"/>
</dbReference>
<dbReference type="OrthoDB" id="9809462at2"/>
<comment type="caution">
    <text evidence="5">The sequence shown here is derived from an EMBL/GenBank/DDBJ whole genome shotgun (WGS) entry which is preliminary data.</text>
</comment>
<dbReference type="GO" id="GO:0005829">
    <property type="term" value="C:cytosol"/>
    <property type="evidence" value="ECO:0007669"/>
    <property type="project" value="TreeGrafter"/>
</dbReference>
<reference evidence="5 6" key="1">
    <citation type="submission" date="2014-03" db="EMBL/GenBank/DDBJ databases">
        <title>The draft genome sequence of Marivita geojedonensis KCTC 23882.</title>
        <authorList>
            <person name="Lai Q."/>
            <person name="Shao Z."/>
        </authorList>
    </citation>
    <scope>NUCLEOTIDE SEQUENCE [LARGE SCALE GENOMIC DNA]</scope>
    <source>
        <strain evidence="5 6">DPG-138</strain>
    </source>
</reference>
<dbReference type="PROSITE" id="PS50956">
    <property type="entry name" value="HTH_ASNC_2"/>
    <property type="match status" value="1"/>
</dbReference>
<evidence type="ECO:0000259" key="4">
    <source>
        <dbReference type="PROSITE" id="PS50956"/>
    </source>
</evidence>
<dbReference type="Gene3D" id="1.10.10.10">
    <property type="entry name" value="Winged helix-like DNA-binding domain superfamily/Winged helix DNA-binding domain"/>
    <property type="match status" value="1"/>
</dbReference>
<organism evidence="5 6">
    <name type="scientific">Marivita geojedonensis</name>
    <dbReference type="NCBI Taxonomy" id="1123756"/>
    <lineage>
        <taxon>Bacteria</taxon>
        <taxon>Pseudomonadati</taxon>
        <taxon>Pseudomonadota</taxon>
        <taxon>Alphaproteobacteria</taxon>
        <taxon>Rhodobacterales</taxon>
        <taxon>Roseobacteraceae</taxon>
        <taxon>Marivita</taxon>
    </lineage>
</organism>
<keyword evidence="3" id="KW-0804">Transcription</keyword>
<dbReference type="InterPro" id="IPR036388">
    <property type="entry name" value="WH-like_DNA-bd_sf"/>
</dbReference>
<dbReference type="SUPFAM" id="SSF46785">
    <property type="entry name" value="Winged helix' DNA-binding domain"/>
    <property type="match status" value="1"/>
</dbReference>
<evidence type="ECO:0000313" key="6">
    <source>
        <dbReference type="Proteomes" id="UP000193926"/>
    </source>
</evidence>
<dbReference type="InterPro" id="IPR000485">
    <property type="entry name" value="AsnC-type_HTH_dom"/>
</dbReference>
<keyword evidence="2" id="KW-0238">DNA-binding</keyword>